<sequence length="64" mass="7155">MDIRQAIFQRLHACSSSELKEIIESGIASKEETVLPGLGVLFETYYNSLSSKDELLDSLSHLLK</sequence>
<dbReference type="Proteomes" id="UP000241201">
    <property type="component" value="Unassembled WGS sequence"/>
</dbReference>
<keyword evidence="1" id="KW-0749">Sporulation</keyword>
<dbReference type="Pfam" id="PF14098">
    <property type="entry name" value="SSPI"/>
    <property type="match status" value="1"/>
</dbReference>
<dbReference type="GO" id="GO:0030436">
    <property type="term" value="P:asexual sporulation"/>
    <property type="evidence" value="ECO:0007669"/>
    <property type="project" value="InterPro"/>
</dbReference>
<name>A0A2T3FM13_9FIRM</name>
<keyword evidence="4" id="KW-1185">Reference proteome</keyword>
<evidence type="ECO:0000256" key="1">
    <source>
        <dbReference type="ARBA" id="ARBA00022969"/>
    </source>
</evidence>
<evidence type="ECO:0000313" key="4">
    <source>
        <dbReference type="Proteomes" id="UP000241201"/>
    </source>
</evidence>
<dbReference type="RefSeq" id="WP_022001886.1">
    <property type="nucleotide sequence ID" value="NZ_DAWBWI010000192.1"/>
</dbReference>
<evidence type="ECO:0000313" key="3">
    <source>
        <dbReference type="EMBL" id="PST36305.1"/>
    </source>
</evidence>
<evidence type="ECO:0000313" key="2">
    <source>
        <dbReference type="EMBL" id="MCB8609822.1"/>
    </source>
</evidence>
<reference evidence="4" key="1">
    <citation type="submission" date="2018-03" db="EMBL/GenBank/DDBJ databases">
        <title>Lachnoclostridium SNUG30370 gen.nov., sp.nov., isolated from human faeces.</title>
        <authorList>
            <person name="Seo B."/>
            <person name="Jeon K."/>
            <person name="Ko G."/>
        </authorList>
    </citation>
    <scope>NUCLEOTIDE SEQUENCE [LARGE SCALE GENOMIC DNA]</scope>
    <source>
        <strain evidence="4">SNUG30370</strain>
    </source>
</reference>
<dbReference type="GeneID" id="77471811"/>
<protein>
    <submittedName>
        <fullName evidence="2">Small acid-soluble spore protein SspI</fullName>
    </submittedName>
    <submittedName>
        <fullName evidence="3">Small, acid-soluble spore protein I</fullName>
    </submittedName>
</protein>
<gene>
    <name evidence="3" type="ORF">C7U55_12025</name>
    <name evidence="2" type="ORF">LJD69_04345</name>
</gene>
<organism evidence="3 4">
    <name type="scientific">Faecalibacillus faecis</name>
    <dbReference type="NCBI Taxonomy" id="1982628"/>
    <lineage>
        <taxon>Bacteria</taxon>
        <taxon>Bacillati</taxon>
        <taxon>Bacillota</taxon>
        <taxon>Erysipelotrichia</taxon>
        <taxon>Erysipelotrichales</taxon>
        <taxon>Coprobacillaceae</taxon>
        <taxon>Faecalibacillus</taxon>
    </lineage>
</organism>
<proteinExistence type="predicted"/>
<accession>A0A2T3FM13</accession>
<dbReference type="EMBL" id="JAJDKZ010000008">
    <property type="protein sequence ID" value="MCB8609822.1"/>
    <property type="molecule type" value="Genomic_DNA"/>
</dbReference>
<reference evidence="3" key="2">
    <citation type="journal article" date="2019" name="Int. J. Syst. Evol. Microbiol.">
        <title>Faecalibacillus intestinalis gen. nov., sp. nov. and Faecalibacillus faecis sp. nov., isolated from human faeces.</title>
        <authorList>
            <person name="Seo B."/>
            <person name="Jeon K."/>
            <person name="Baek I."/>
            <person name="Lee Y.M."/>
            <person name="Baek K."/>
            <person name="Ko G."/>
        </authorList>
    </citation>
    <scope>NUCLEOTIDE SEQUENCE</scope>
    <source>
        <strain evidence="3">SNUG30370</strain>
    </source>
</reference>
<reference evidence="2" key="3">
    <citation type="submission" date="2021-10" db="EMBL/GenBank/DDBJ databases">
        <title>Collection of gut derived symbiotic bacterial strains cultured from healthy donors.</title>
        <authorList>
            <person name="Lin H."/>
            <person name="Littmann E."/>
            <person name="Kohout C."/>
            <person name="Pamer E.G."/>
        </authorList>
    </citation>
    <scope>NUCLEOTIDE SEQUENCE</scope>
    <source>
        <strain evidence="2">DFI.4.48</strain>
    </source>
</reference>
<dbReference type="EMBL" id="PYLP01000024">
    <property type="protein sequence ID" value="PST36305.1"/>
    <property type="molecule type" value="Genomic_DNA"/>
</dbReference>
<comment type="caution">
    <text evidence="3">The sequence shown here is derived from an EMBL/GenBank/DDBJ whole genome shotgun (WGS) entry which is preliminary data.</text>
</comment>
<dbReference type="Proteomes" id="UP001198439">
    <property type="component" value="Unassembled WGS sequence"/>
</dbReference>
<dbReference type="GO" id="GO:0030435">
    <property type="term" value="P:sporulation resulting in formation of a cellular spore"/>
    <property type="evidence" value="ECO:0007669"/>
    <property type="project" value="UniProtKB-KW"/>
</dbReference>
<dbReference type="AlphaFoldDB" id="A0A2T3FM13"/>
<dbReference type="InterPro" id="IPR017525">
    <property type="entry name" value="SspI"/>
</dbReference>